<proteinExistence type="predicted"/>
<feature type="chain" id="PRO_5041898538" evidence="2">
    <location>
        <begin position="22"/>
        <end position="76"/>
    </location>
</feature>
<evidence type="ECO:0000256" key="2">
    <source>
        <dbReference type="SAM" id="SignalP"/>
    </source>
</evidence>
<feature type="signal peptide" evidence="2">
    <location>
        <begin position="1"/>
        <end position="21"/>
    </location>
</feature>
<dbReference type="GeneID" id="85385033"/>
<comment type="caution">
    <text evidence="3">The sequence shown here is derived from an EMBL/GenBank/DDBJ whole genome shotgun (WGS) entry which is preliminary data.</text>
</comment>
<accession>A0AAD8XJP9</accession>
<feature type="compositionally biased region" description="Basic and acidic residues" evidence="1">
    <location>
        <begin position="41"/>
        <end position="64"/>
    </location>
</feature>
<dbReference type="Proteomes" id="UP001244207">
    <property type="component" value="Unassembled WGS sequence"/>
</dbReference>
<gene>
    <name evidence="3" type="ORF">BDZ83DRAFT_117650</name>
</gene>
<reference evidence="3" key="1">
    <citation type="submission" date="2021-12" db="EMBL/GenBank/DDBJ databases">
        <title>Comparative genomics, transcriptomics and evolutionary studies reveal genomic signatures of adaptation to plant cell wall in hemibiotrophic fungi.</title>
        <authorList>
            <consortium name="DOE Joint Genome Institute"/>
            <person name="Baroncelli R."/>
            <person name="Diaz J.F."/>
            <person name="Benocci T."/>
            <person name="Peng M."/>
            <person name="Battaglia E."/>
            <person name="Haridas S."/>
            <person name="Andreopoulos W."/>
            <person name="Labutti K."/>
            <person name="Pangilinan J."/>
            <person name="Floch G.L."/>
            <person name="Makela M.R."/>
            <person name="Henrissat B."/>
            <person name="Grigoriev I.V."/>
            <person name="Crouch J.A."/>
            <person name="De Vries R.P."/>
            <person name="Sukno S.A."/>
            <person name="Thon M.R."/>
        </authorList>
    </citation>
    <scope>NUCLEOTIDE SEQUENCE</scope>
    <source>
        <strain evidence="3">CBS 112980</strain>
    </source>
</reference>
<dbReference type="EMBL" id="JAHMHS010000016">
    <property type="protein sequence ID" value="KAK1728683.1"/>
    <property type="molecule type" value="Genomic_DNA"/>
</dbReference>
<evidence type="ECO:0000313" key="3">
    <source>
        <dbReference type="EMBL" id="KAK1728683.1"/>
    </source>
</evidence>
<dbReference type="AlphaFoldDB" id="A0AAD8XJP9"/>
<evidence type="ECO:0000313" key="4">
    <source>
        <dbReference type="Proteomes" id="UP001244207"/>
    </source>
</evidence>
<evidence type="ECO:0000256" key="1">
    <source>
        <dbReference type="SAM" id="MobiDB-lite"/>
    </source>
</evidence>
<dbReference type="RefSeq" id="XP_060368738.1">
    <property type="nucleotide sequence ID" value="XM_060501134.1"/>
</dbReference>
<protein>
    <submittedName>
        <fullName evidence="3">Uncharacterized protein</fullName>
    </submittedName>
</protein>
<sequence>MICPCLLMGCATLISWQVVFPSEEARGASILDSQWKIRAEQRARETREGKRRPEGPSEGSEAREVASGQLSRLSEK</sequence>
<name>A0AAD8XJP9_GLOAC</name>
<keyword evidence="4" id="KW-1185">Reference proteome</keyword>
<organism evidence="3 4">
    <name type="scientific">Glomerella acutata</name>
    <name type="common">Colletotrichum acutatum</name>
    <dbReference type="NCBI Taxonomy" id="27357"/>
    <lineage>
        <taxon>Eukaryota</taxon>
        <taxon>Fungi</taxon>
        <taxon>Dikarya</taxon>
        <taxon>Ascomycota</taxon>
        <taxon>Pezizomycotina</taxon>
        <taxon>Sordariomycetes</taxon>
        <taxon>Hypocreomycetidae</taxon>
        <taxon>Glomerellales</taxon>
        <taxon>Glomerellaceae</taxon>
        <taxon>Colletotrichum</taxon>
        <taxon>Colletotrichum acutatum species complex</taxon>
    </lineage>
</organism>
<feature type="region of interest" description="Disordered" evidence="1">
    <location>
        <begin position="41"/>
        <end position="76"/>
    </location>
</feature>
<keyword evidence="2" id="KW-0732">Signal</keyword>